<keyword evidence="1" id="KW-1133">Transmembrane helix</keyword>
<reference evidence="2" key="1">
    <citation type="journal article" date="2023" name="G3 (Bethesda)">
        <title>Whole genome assemblies of Zophobas morio and Tenebrio molitor.</title>
        <authorList>
            <person name="Kaur S."/>
            <person name="Stinson S.A."/>
            <person name="diCenzo G.C."/>
        </authorList>
    </citation>
    <scope>NUCLEOTIDE SEQUENCE</scope>
    <source>
        <strain evidence="2">QUZm001</strain>
    </source>
</reference>
<feature type="transmembrane region" description="Helical" evidence="1">
    <location>
        <begin position="269"/>
        <end position="291"/>
    </location>
</feature>
<evidence type="ECO:0000313" key="3">
    <source>
        <dbReference type="Proteomes" id="UP001168821"/>
    </source>
</evidence>
<feature type="transmembrane region" description="Helical" evidence="1">
    <location>
        <begin position="242"/>
        <end position="263"/>
    </location>
</feature>
<protein>
    <submittedName>
        <fullName evidence="2">Uncharacterized protein</fullName>
    </submittedName>
</protein>
<keyword evidence="3" id="KW-1185">Reference proteome</keyword>
<evidence type="ECO:0000313" key="2">
    <source>
        <dbReference type="EMBL" id="KAJ3663993.1"/>
    </source>
</evidence>
<evidence type="ECO:0000256" key="1">
    <source>
        <dbReference type="SAM" id="Phobius"/>
    </source>
</evidence>
<dbReference type="Proteomes" id="UP001168821">
    <property type="component" value="Unassembled WGS sequence"/>
</dbReference>
<keyword evidence="1" id="KW-0812">Transmembrane</keyword>
<organism evidence="2 3">
    <name type="scientific">Zophobas morio</name>
    <dbReference type="NCBI Taxonomy" id="2755281"/>
    <lineage>
        <taxon>Eukaryota</taxon>
        <taxon>Metazoa</taxon>
        <taxon>Ecdysozoa</taxon>
        <taxon>Arthropoda</taxon>
        <taxon>Hexapoda</taxon>
        <taxon>Insecta</taxon>
        <taxon>Pterygota</taxon>
        <taxon>Neoptera</taxon>
        <taxon>Endopterygota</taxon>
        <taxon>Coleoptera</taxon>
        <taxon>Polyphaga</taxon>
        <taxon>Cucujiformia</taxon>
        <taxon>Tenebrionidae</taxon>
        <taxon>Zophobas</taxon>
    </lineage>
</organism>
<dbReference type="AlphaFoldDB" id="A0AA38IYF4"/>
<sequence>MRVKKSSKCIACVLFSKYDILAFANFVTFECHHPKSPCFKISKLYLAANVILLTLFSLCGVLSSQVRSNQKPIFFLLLSDQLIFFGNALLILLLIKKNKTLLHELTSWMHLFQDYDSHTVLNILRRSDIRELKTAKTKAIFIPVVAYILLTTYYVFSYDDFPLNYLRKPLLSFCYVLQTKRVFCLRKTVMVIGIVLKNFRTSMEKGLRKGPKRGTGDDFRKYYEFVGRVNHSIGLFMETTKVVLYVWSFVAVVNLIFNFFLLINYDYSLYTVLLLQMRCGNLIYSIVVLLVKTEDDVNRMVSSSINYLVFEYCLGVVPKHFI</sequence>
<comment type="caution">
    <text evidence="2">The sequence shown here is derived from an EMBL/GenBank/DDBJ whole genome shotgun (WGS) entry which is preliminary data.</text>
</comment>
<name>A0AA38IYF4_9CUCU</name>
<feature type="transmembrane region" description="Helical" evidence="1">
    <location>
        <begin position="72"/>
        <end position="95"/>
    </location>
</feature>
<gene>
    <name evidence="2" type="ORF">Zmor_008200</name>
</gene>
<keyword evidence="1" id="KW-0472">Membrane</keyword>
<accession>A0AA38IYF4</accession>
<proteinExistence type="predicted"/>
<dbReference type="EMBL" id="JALNTZ010000002">
    <property type="protein sequence ID" value="KAJ3663993.1"/>
    <property type="molecule type" value="Genomic_DNA"/>
</dbReference>
<feature type="transmembrane region" description="Helical" evidence="1">
    <location>
        <begin position="44"/>
        <end position="66"/>
    </location>
</feature>
<feature type="transmembrane region" description="Helical" evidence="1">
    <location>
        <begin position="139"/>
        <end position="156"/>
    </location>
</feature>